<keyword evidence="3 6" id="KW-0812">Transmembrane</keyword>
<dbReference type="Pfam" id="PF03125">
    <property type="entry name" value="Sre"/>
    <property type="match status" value="1"/>
</dbReference>
<feature type="transmembrane region" description="Helical" evidence="6">
    <location>
        <begin position="150"/>
        <end position="169"/>
    </location>
</feature>
<dbReference type="PANTHER" id="PTHR47757:SF1">
    <property type="entry name" value="SERPENTINE RECEPTOR, CLASS E (EPSILON)"/>
    <property type="match status" value="1"/>
</dbReference>
<feature type="transmembrane region" description="Helical" evidence="6">
    <location>
        <begin position="122"/>
        <end position="143"/>
    </location>
</feature>
<dbReference type="Proteomes" id="UP000008281">
    <property type="component" value="Unassembled WGS sequence"/>
</dbReference>
<evidence type="ECO:0000313" key="7">
    <source>
        <dbReference type="EMBL" id="EFO89003.1"/>
    </source>
</evidence>
<evidence type="ECO:0000313" key="8">
    <source>
        <dbReference type="Proteomes" id="UP000008281"/>
    </source>
</evidence>
<reference evidence="7" key="1">
    <citation type="submission" date="2007-07" db="EMBL/GenBank/DDBJ databases">
        <title>PCAP assembly of the Caenorhabditis remanei genome.</title>
        <authorList>
            <consortium name="The Caenorhabditis remanei Sequencing Consortium"/>
            <person name="Wilson R.K."/>
        </authorList>
    </citation>
    <scope>NUCLEOTIDE SEQUENCE [LARGE SCALE GENOMIC DNA]</scope>
    <source>
        <strain evidence="7">PB4641</strain>
    </source>
</reference>
<keyword evidence="5 6" id="KW-0472">Membrane</keyword>
<evidence type="ECO:0000256" key="5">
    <source>
        <dbReference type="ARBA" id="ARBA00023136"/>
    </source>
</evidence>
<organism evidence="8">
    <name type="scientific">Caenorhabditis remanei</name>
    <name type="common">Caenorhabditis vulgaris</name>
    <dbReference type="NCBI Taxonomy" id="31234"/>
    <lineage>
        <taxon>Eukaryota</taxon>
        <taxon>Metazoa</taxon>
        <taxon>Ecdysozoa</taxon>
        <taxon>Nematoda</taxon>
        <taxon>Chromadorea</taxon>
        <taxon>Rhabditida</taxon>
        <taxon>Rhabditina</taxon>
        <taxon>Rhabditomorpha</taxon>
        <taxon>Rhabditoidea</taxon>
        <taxon>Rhabditidae</taxon>
        <taxon>Peloderinae</taxon>
        <taxon>Caenorhabditis</taxon>
    </lineage>
</organism>
<evidence type="ECO:0000256" key="1">
    <source>
        <dbReference type="ARBA" id="ARBA00004141"/>
    </source>
</evidence>
<feature type="transmembrane region" description="Helical" evidence="6">
    <location>
        <begin position="28"/>
        <end position="49"/>
    </location>
</feature>
<dbReference type="EMBL" id="DS268421">
    <property type="protein sequence ID" value="EFO89003.1"/>
    <property type="molecule type" value="Genomic_DNA"/>
</dbReference>
<dbReference type="InParanoid" id="E3M186"/>
<evidence type="ECO:0000256" key="3">
    <source>
        <dbReference type="ARBA" id="ARBA00022692"/>
    </source>
</evidence>
<dbReference type="eggNOG" id="KOG1075">
    <property type="taxonomic scope" value="Eukaryota"/>
</dbReference>
<sequence>MIFLVNGTYEMWVAIPIMNKALYTSWKYPYVMAVDISIFFLTLLLIIRASSIIRASKIFHINLRVLLIFQLCQWFEILVARYFMFPYIIGYRFLGDSRKIYHHFWTENVEEMVPLTDAFGEWPLFLGGFLYTHHFASCIFFLFSVSAERAIASFYLSIGKFLFMLWIQLSHTQLLLLYKFLSGTSYFPHLDSYIRFSSSTRRPMNLICIKPKCSDFFSHTIPIWNAITSQTSYFLSPSEFYTLISSSITGY</sequence>
<dbReference type="AlphaFoldDB" id="E3M186"/>
<dbReference type="HOGENOM" id="CLU_1107954_0_0_1"/>
<comment type="similarity">
    <text evidence="2">Belongs to the nematode receptor-like protein sre family.</text>
</comment>
<dbReference type="PANTHER" id="PTHR47757">
    <property type="entry name" value="SERPENTINE RECEPTOR, CLASS E (EPSILON)-RELATED"/>
    <property type="match status" value="1"/>
</dbReference>
<dbReference type="GO" id="GO:0016020">
    <property type="term" value="C:membrane"/>
    <property type="evidence" value="ECO:0007669"/>
    <property type="project" value="UniProtKB-SubCell"/>
</dbReference>
<keyword evidence="8" id="KW-1185">Reference proteome</keyword>
<dbReference type="InterPro" id="IPR004151">
    <property type="entry name" value="7TM_GPCR_serpentine_rcpt_Sre"/>
</dbReference>
<feature type="transmembrane region" description="Helical" evidence="6">
    <location>
        <begin position="61"/>
        <end position="84"/>
    </location>
</feature>
<gene>
    <name evidence="7" type="primary">Cre-sre-49</name>
    <name evidence="7" type="ORF">CRE_06469</name>
</gene>
<evidence type="ECO:0000256" key="6">
    <source>
        <dbReference type="SAM" id="Phobius"/>
    </source>
</evidence>
<dbReference type="InterPro" id="IPR053365">
    <property type="entry name" value="Nematode_rcpt-like"/>
</dbReference>
<evidence type="ECO:0000256" key="2">
    <source>
        <dbReference type="ARBA" id="ARBA00006803"/>
    </source>
</evidence>
<dbReference type="GO" id="GO:0007606">
    <property type="term" value="P:sensory perception of chemical stimulus"/>
    <property type="evidence" value="ECO:0007669"/>
    <property type="project" value="InterPro"/>
</dbReference>
<keyword evidence="4 6" id="KW-1133">Transmembrane helix</keyword>
<comment type="subcellular location">
    <subcellularLocation>
        <location evidence="1">Membrane</location>
        <topology evidence="1">Multi-pass membrane protein</topology>
    </subcellularLocation>
</comment>
<protein>
    <submittedName>
        <fullName evidence="7">CRE-SRE-49 protein</fullName>
    </submittedName>
</protein>
<name>E3M186_CAERE</name>
<proteinExistence type="inferred from homology"/>
<evidence type="ECO:0000256" key="4">
    <source>
        <dbReference type="ARBA" id="ARBA00022989"/>
    </source>
</evidence>
<dbReference type="OrthoDB" id="5825228at2759"/>
<accession>E3M186</accession>